<dbReference type="SUPFAM" id="SSF56672">
    <property type="entry name" value="DNA/RNA polymerases"/>
    <property type="match status" value="1"/>
</dbReference>
<dbReference type="InterPro" id="IPR053134">
    <property type="entry name" value="RNA-dir_DNA_polymerase"/>
</dbReference>
<dbReference type="GO" id="GO:0003964">
    <property type="term" value="F:RNA-directed DNA polymerase activity"/>
    <property type="evidence" value="ECO:0007669"/>
    <property type="project" value="UniProtKB-KW"/>
</dbReference>
<keyword evidence="1" id="KW-0695">RNA-directed DNA polymerase</keyword>
<organism evidence="1">
    <name type="scientific">Tanacetum cinerariifolium</name>
    <name type="common">Dalmatian daisy</name>
    <name type="synonym">Chrysanthemum cinerariifolium</name>
    <dbReference type="NCBI Taxonomy" id="118510"/>
    <lineage>
        <taxon>Eukaryota</taxon>
        <taxon>Viridiplantae</taxon>
        <taxon>Streptophyta</taxon>
        <taxon>Embryophyta</taxon>
        <taxon>Tracheophyta</taxon>
        <taxon>Spermatophyta</taxon>
        <taxon>Magnoliopsida</taxon>
        <taxon>eudicotyledons</taxon>
        <taxon>Gunneridae</taxon>
        <taxon>Pentapetalae</taxon>
        <taxon>asterids</taxon>
        <taxon>campanulids</taxon>
        <taxon>Asterales</taxon>
        <taxon>Asteraceae</taxon>
        <taxon>Asteroideae</taxon>
        <taxon>Anthemideae</taxon>
        <taxon>Anthemidinae</taxon>
        <taxon>Tanacetum</taxon>
    </lineage>
</organism>
<accession>A0A6L2LVE3</accession>
<reference evidence="1" key="1">
    <citation type="journal article" date="2019" name="Sci. Rep.">
        <title>Draft genome of Tanacetum cinerariifolium, the natural source of mosquito coil.</title>
        <authorList>
            <person name="Yamashiro T."/>
            <person name="Shiraishi A."/>
            <person name="Satake H."/>
            <person name="Nakayama K."/>
        </authorList>
    </citation>
    <scope>NUCLEOTIDE SEQUENCE</scope>
</reference>
<keyword evidence="1" id="KW-0548">Nucleotidyltransferase</keyword>
<gene>
    <name evidence="1" type="ORF">Tci_036925</name>
</gene>
<dbReference type="EMBL" id="BKCJ010005107">
    <property type="protein sequence ID" value="GEU64947.1"/>
    <property type="molecule type" value="Genomic_DNA"/>
</dbReference>
<sequence>MMNKNFIDMIRQIQLVKYVNTKCETYDGPHSFTECPAISGYTQEAAYATTVDYDVDPRVLLILGRPFLRTARALIDVHELKDEEKASLLSAHKSHKWAIAWKISDIKGIDPRFYTHKIFMEDDFKPVVQHQRRVNLKIHEVIKNKVIKLLDFGLIYPIYDIPWVTPVYCMPKKGGMTVVENEDNKLILTRLVTGCHVCIDYRKVNDATRKDHFPLPFMDQMLERLAVNEYYCFLDGFWGYFHILIDPQDQEKTSFTCPYGTFSSDSCLLVYLMLRARSKGAKNLATNHLSRLENPHEVPHYRHCKLQCEKFCSKRDVVPTKEKFFKDAKHYFWDDPYLFRICANQVIRRCVYGQEAVDILMACHNGPSRDILLRTTPLRKSLILVSIGRLFITMPITWLSHLSHVNVKAKSFKKMKCLKMQFNLARSLTYRASTLWDHSCLLEGTSTFSRPLTTCLNGLKRKRSSLMMPELL</sequence>
<proteinExistence type="predicted"/>
<dbReference type="PANTHER" id="PTHR24559">
    <property type="entry name" value="TRANSPOSON TY3-I GAG-POL POLYPROTEIN"/>
    <property type="match status" value="1"/>
</dbReference>
<protein>
    <submittedName>
        <fullName evidence="1">Reverse transcriptase domain-containing protein</fullName>
    </submittedName>
</protein>
<dbReference type="PANTHER" id="PTHR24559:SF444">
    <property type="entry name" value="REVERSE TRANSCRIPTASE DOMAIN-CONTAINING PROTEIN"/>
    <property type="match status" value="1"/>
</dbReference>
<comment type="caution">
    <text evidence="1">The sequence shown here is derived from an EMBL/GenBank/DDBJ whole genome shotgun (WGS) entry which is preliminary data.</text>
</comment>
<dbReference type="AlphaFoldDB" id="A0A6L2LVE3"/>
<name>A0A6L2LVE3_TANCI</name>
<keyword evidence="1" id="KW-0808">Transferase</keyword>
<evidence type="ECO:0000313" key="1">
    <source>
        <dbReference type="EMBL" id="GEU64947.1"/>
    </source>
</evidence>
<dbReference type="Gene3D" id="3.10.10.10">
    <property type="entry name" value="HIV Type 1 Reverse Transcriptase, subunit A, domain 1"/>
    <property type="match status" value="1"/>
</dbReference>
<dbReference type="InterPro" id="IPR043502">
    <property type="entry name" value="DNA/RNA_pol_sf"/>
</dbReference>
<dbReference type="CDD" id="cd01647">
    <property type="entry name" value="RT_LTR"/>
    <property type="match status" value="1"/>
</dbReference>